<evidence type="ECO:0000256" key="7">
    <source>
        <dbReference type="ARBA" id="ARBA00022723"/>
    </source>
</evidence>
<evidence type="ECO:0000256" key="2">
    <source>
        <dbReference type="ARBA" id="ARBA00004123"/>
    </source>
</evidence>
<gene>
    <name evidence="18" type="ORF">BD289DRAFT_468684</name>
</gene>
<dbReference type="EMBL" id="KZ678519">
    <property type="protein sequence ID" value="PSR80828.1"/>
    <property type="molecule type" value="Genomic_DNA"/>
</dbReference>
<keyword evidence="19" id="KW-1185">Reference proteome</keyword>
<evidence type="ECO:0000256" key="6">
    <source>
        <dbReference type="ARBA" id="ARBA00022490"/>
    </source>
</evidence>
<dbReference type="GO" id="GO:0008835">
    <property type="term" value="F:diaminohydroxyphosphoribosylaminopyrimidine deaminase activity"/>
    <property type="evidence" value="ECO:0007669"/>
    <property type="project" value="TreeGrafter"/>
</dbReference>
<dbReference type="OrthoDB" id="408702at2759"/>
<dbReference type="InterPro" id="IPR016193">
    <property type="entry name" value="Cytidine_deaminase-like"/>
</dbReference>
<dbReference type="AlphaFoldDB" id="A0A2T3A108"/>
<comment type="pathway">
    <text evidence="13">Pyrimidine metabolism; UMP biosynthesis via salvage pathway; uracil from cytosine: step 1/1.</text>
</comment>
<evidence type="ECO:0000256" key="16">
    <source>
        <dbReference type="ARBA" id="ARBA00084039"/>
    </source>
</evidence>
<keyword evidence="10" id="KW-0539">Nucleus</keyword>
<evidence type="ECO:0000256" key="8">
    <source>
        <dbReference type="ARBA" id="ARBA00022801"/>
    </source>
</evidence>
<name>A0A2T3A108_9PEZI</name>
<dbReference type="Proteomes" id="UP000241462">
    <property type="component" value="Unassembled WGS sequence"/>
</dbReference>
<comment type="function">
    <text evidence="12">Catalyzes the hydrolytic deamination of cytosine to uracil or 5-methylcytosine to thymine. Is involved in the pyrimidine salvage pathway, which allows the cell to utilize cytosine for pyrimidine nucleotide synthesis.</text>
</comment>
<dbReference type="EC" id="3.5.4.1" evidence="14"/>
<dbReference type="GO" id="GO:0004131">
    <property type="term" value="F:cytosine deaminase activity"/>
    <property type="evidence" value="ECO:0007669"/>
    <property type="project" value="UniProtKB-EC"/>
</dbReference>
<dbReference type="InParanoid" id="A0A2T3A108"/>
<evidence type="ECO:0000256" key="10">
    <source>
        <dbReference type="ARBA" id="ARBA00023242"/>
    </source>
</evidence>
<evidence type="ECO:0000256" key="15">
    <source>
        <dbReference type="ARBA" id="ARBA00074321"/>
    </source>
</evidence>
<dbReference type="PANTHER" id="PTHR11079">
    <property type="entry name" value="CYTOSINE DEAMINASE FAMILY MEMBER"/>
    <property type="match status" value="1"/>
</dbReference>
<comment type="subcellular location">
    <subcellularLocation>
        <location evidence="3">Cytoplasm</location>
    </subcellularLocation>
    <subcellularLocation>
        <location evidence="2">Nucleus</location>
    </subcellularLocation>
</comment>
<dbReference type="PANTHER" id="PTHR11079:SF190">
    <property type="entry name" value="CYTOSINE DEAMINASE"/>
    <property type="match status" value="1"/>
</dbReference>
<comment type="cofactor">
    <cofactor evidence="1">
        <name>Zn(2+)</name>
        <dbReference type="ChEBI" id="CHEBI:29105"/>
    </cofactor>
</comment>
<evidence type="ECO:0000256" key="5">
    <source>
        <dbReference type="ARBA" id="ARBA00011738"/>
    </source>
</evidence>
<evidence type="ECO:0000259" key="17">
    <source>
        <dbReference type="PROSITE" id="PS51747"/>
    </source>
</evidence>
<evidence type="ECO:0000313" key="18">
    <source>
        <dbReference type="EMBL" id="PSR80828.1"/>
    </source>
</evidence>
<dbReference type="FunCoup" id="A0A2T3A108">
    <property type="interactions" value="132"/>
</dbReference>
<dbReference type="CDD" id="cd01285">
    <property type="entry name" value="nucleoside_deaminase"/>
    <property type="match status" value="1"/>
</dbReference>
<keyword evidence="8" id="KW-0378">Hydrolase</keyword>
<dbReference type="GO" id="GO:0005737">
    <property type="term" value="C:cytoplasm"/>
    <property type="evidence" value="ECO:0007669"/>
    <property type="project" value="UniProtKB-SubCell"/>
</dbReference>
<comment type="similarity">
    <text evidence="4">Belongs to the cytidine and deoxycytidylate deaminase family.</text>
</comment>
<evidence type="ECO:0000256" key="1">
    <source>
        <dbReference type="ARBA" id="ARBA00001947"/>
    </source>
</evidence>
<dbReference type="GO" id="GO:0019858">
    <property type="term" value="P:cytosine metabolic process"/>
    <property type="evidence" value="ECO:0007669"/>
    <property type="project" value="TreeGrafter"/>
</dbReference>
<protein>
    <recommendedName>
        <fullName evidence="15">Cytosine deaminase</fullName>
        <ecNumber evidence="14">3.5.4.1</ecNumber>
    </recommendedName>
    <alternativeName>
        <fullName evidence="16">Cytosine aminohydrolase</fullName>
    </alternativeName>
</protein>
<dbReference type="GO" id="GO:0046872">
    <property type="term" value="F:metal ion binding"/>
    <property type="evidence" value="ECO:0007669"/>
    <property type="project" value="UniProtKB-KW"/>
</dbReference>
<dbReference type="SUPFAM" id="SSF53927">
    <property type="entry name" value="Cytidine deaminase-like"/>
    <property type="match status" value="1"/>
</dbReference>
<dbReference type="STRING" id="2025994.A0A2T3A108"/>
<keyword evidence="7" id="KW-0479">Metal-binding</keyword>
<dbReference type="Pfam" id="PF00383">
    <property type="entry name" value="dCMP_cyt_deam_1"/>
    <property type="match status" value="1"/>
</dbReference>
<organism evidence="18 19">
    <name type="scientific">Coniella lustricola</name>
    <dbReference type="NCBI Taxonomy" id="2025994"/>
    <lineage>
        <taxon>Eukaryota</taxon>
        <taxon>Fungi</taxon>
        <taxon>Dikarya</taxon>
        <taxon>Ascomycota</taxon>
        <taxon>Pezizomycotina</taxon>
        <taxon>Sordariomycetes</taxon>
        <taxon>Sordariomycetidae</taxon>
        <taxon>Diaporthales</taxon>
        <taxon>Schizoparmaceae</taxon>
        <taxon>Coniella</taxon>
    </lineage>
</organism>
<dbReference type="PROSITE" id="PS51747">
    <property type="entry name" value="CYT_DCMP_DEAMINASES_2"/>
    <property type="match status" value="1"/>
</dbReference>
<feature type="domain" description="CMP/dCMP-type deaminase" evidence="17">
    <location>
        <begin position="7"/>
        <end position="125"/>
    </location>
</feature>
<evidence type="ECO:0000256" key="4">
    <source>
        <dbReference type="ARBA" id="ARBA00006576"/>
    </source>
</evidence>
<keyword evidence="6" id="KW-0963">Cytoplasm</keyword>
<sequence>MSTTHHDHDARGLAIALEEAKLSYAEGGIPIGAALIAKDGTLLGRGHNQRVQLGSAIHHGETSALYNSGRLPARAYAGATMYTTLSPCDMCTGACLLYNISRVVIAENNNFLGGEAYLRSRGVEVVVVDHAECKALMDTFIAEKPELWNEDIGVEERVYSKEAKTPAP</sequence>
<dbReference type="FunFam" id="3.40.140.10:FF:000016">
    <property type="entry name" value="Cytosine deaminase"/>
    <property type="match status" value="1"/>
</dbReference>
<keyword evidence="9" id="KW-0862">Zinc</keyword>
<comment type="catalytic activity">
    <reaction evidence="11">
        <text>cytosine + H2O + H(+) = uracil + NH4(+)</text>
        <dbReference type="Rhea" id="RHEA:20605"/>
        <dbReference type="ChEBI" id="CHEBI:15377"/>
        <dbReference type="ChEBI" id="CHEBI:15378"/>
        <dbReference type="ChEBI" id="CHEBI:16040"/>
        <dbReference type="ChEBI" id="CHEBI:17568"/>
        <dbReference type="ChEBI" id="CHEBI:28938"/>
        <dbReference type="EC" id="3.5.4.1"/>
    </reaction>
</comment>
<evidence type="ECO:0000256" key="9">
    <source>
        <dbReference type="ARBA" id="ARBA00022833"/>
    </source>
</evidence>
<evidence type="ECO:0000256" key="13">
    <source>
        <dbReference type="ARBA" id="ARBA00060700"/>
    </source>
</evidence>
<evidence type="ECO:0000256" key="3">
    <source>
        <dbReference type="ARBA" id="ARBA00004496"/>
    </source>
</evidence>
<accession>A0A2T3A108</accession>
<dbReference type="GO" id="GO:0008655">
    <property type="term" value="P:pyrimidine-containing compound salvage"/>
    <property type="evidence" value="ECO:0007669"/>
    <property type="project" value="TreeGrafter"/>
</dbReference>
<reference evidence="18 19" key="1">
    <citation type="journal article" date="2018" name="Mycol. Prog.">
        <title>Coniella lustricola, a new species from submerged detritus.</title>
        <authorList>
            <person name="Raudabaugh D.B."/>
            <person name="Iturriaga T."/>
            <person name="Carver A."/>
            <person name="Mondo S."/>
            <person name="Pangilinan J."/>
            <person name="Lipzen A."/>
            <person name="He G."/>
            <person name="Amirebrahimi M."/>
            <person name="Grigoriev I.V."/>
            <person name="Miller A.N."/>
        </authorList>
    </citation>
    <scope>NUCLEOTIDE SEQUENCE [LARGE SCALE GENOMIC DNA]</scope>
    <source>
        <strain evidence="18 19">B22-T-1</strain>
    </source>
</reference>
<evidence type="ECO:0000256" key="11">
    <source>
        <dbReference type="ARBA" id="ARBA00050113"/>
    </source>
</evidence>
<comment type="subunit">
    <text evidence="5">Homodimer.</text>
</comment>
<evidence type="ECO:0000256" key="14">
    <source>
        <dbReference type="ARBA" id="ARBA00066550"/>
    </source>
</evidence>
<proteinExistence type="inferred from homology"/>
<dbReference type="GO" id="GO:0005634">
    <property type="term" value="C:nucleus"/>
    <property type="evidence" value="ECO:0007669"/>
    <property type="project" value="UniProtKB-SubCell"/>
</dbReference>
<dbReference type="Gene3D" id="3.40.140.10">
    <property type="entry name" value="Cytidine Deaminase, domain 2"/>
    <property type="match status" value="1"/>
</dbReference>
<dbReference type="GO" id="GO:0046087">
    <property type="term" value="P:cytidine metabolic process"/>
    <property type="evidence" value="ECO:0007669"/>
    <property type="project" value="TreeGrafter"/>
</dbReference>
<evidence type="ECO:0000256" key="12">
    <source>
        <dbReference type="ARBA" id="ARBA00056232"/>
    </source>
</evidence>
<evidence type="ECO:0000313" key="19">
    <source>
        <dbReference type="Proteomes" id="UP000241462"/>
    </source>
</evidence>
<dbReference type="InterPro" id="IPR002125">
    <property type="entry name" value="CMP_dCMP_dom"/>
</dbReference>